<proteinExistence type="predicted"/>
<sequence length="160" mass="17458">MPRLLLPLLFLTFVLFRFFHPPVFAAVTPTGIPTCDLCGWCNRTINPKPPDWTSCRQCLYDSSGNELKGNYYTVLGCFSTKPEKFVQSILTIVFGAAGGIAFMAVLWGSATVLTSSGNPEKIQAGKDMITSSILGILIIVFSVFLLRVIGFDILKIPGFG</sequence>
<evidence type="ECO:0000313" key="3">
    <source>
        <dbReference type="EMBL" id="OGG03942.1"/>
    </source>
</evidence>
<dbReference type="InterPro" id="IPR043993">
    <property type="entry name" value="T4SS_pilin"/>
</dbReference>
<dbReference type="Proteomes" id="UP000176665">
    <property type="component" value="Unassembled WGS sequence"/>
</dbReference>
<accession>A0A1F5YVL9</accession>
<evidence type="ECO:0000256" key="2">
    <source>
        <dbReference type="SAM" id="SignalP"/>
    </source>
</evidence>
<feature type="transmembrane region" description="Helical" evidence="1">
    <location>
        <begin position="128"/>
        <end position="150"/>
    </location>
</feature>
<keyword evidence="1" id="KW-1133">Transmembrane helix</keyword>
<dbReference type="Pfam" id="PF18895">
    <property type="entry name" value="T4SS_pilin"/>
    <property type="match status" value="1"/>
</dbReference>
<feature type="transmembrane region" description="Helical" evidence="1">
    <location>
        <begin position="85"/>
        <end position="107"/>
    </location>
</feature>
<name>A0A1F5YVL9_9BACT</name>
<dbReference type="STRING" id="1798371.A2W14_05750"/>
<keyword evidence="1" id="KW-0812">Transmembrane</keyword>
<keyword evidence="1" id="KW-0472">Membrane</keyword>
<organism evidence="3 4">
    <name type="scientific">Candidatus Gottesmanbacteria bacterium RBG_16_37_8</name>
    <dbReference type="NCBI Taxonomy" id="1798371"/>
    <lineage>
        <taxon>Bacteria</taxon>
        <taxon>Candidatus Gottesmaniibacteriota</taxon>
    </lineage>
</organism>
<evidence type="ECO:0000256" key="1">
    <source>
        <dbReference type="SAM" id="Phobius"/>
    </source>
</evidence>
<feature type="signal peptide" evidence="2">
    <location>
        <begin position="1"/>
        <end position="25"/>
    </location>
</feature>
<evidence type="ECO:0000313" key="4">
    <source>
        <dbReference type="Proteomes" id="UP000176665"/>
    </source>
</evidence>
<reference evidence="3 4" key="1">
    <citation type="journal article" date="2016" name="Nat. Commun.">
        <title>Thousands of microbial genomes shed light on interconnected biogeochemical processes in an aquifer system.</title>
        <authorList>
            <person name="Anantharaman K."/>
            <person name="Brown C.T."/>
            <person name="Hug L.A."/>
            <person name="Sharon I."/>
            <person name="Castelle C.J."/>
            <person name="Probst A.J."/>
            <person name="Thomas B.C."/>
            <person name="Singh A."/>
            <person name="Wilkins M.J."/>
            <person name="Karaoz U."/>
            <person name="Brodie E.L."/>
            <person name="Williams K.H."/>
            <person name="Hubbard S.S."/>
            <person name="Banfield J.F."/>
        </authorList>
    </citation>
    <scope>NUCLEOTIDE SEQUENCE [LARGE SCALE GENOMIC DNA]</scope>
</reference>
<dbReference type="EMBL" id="MFJA01000011">
    <property type="protein sequence ID" value="OGG03942.1"/>
    <property type="molecule type" value="Genomic_DNA"/>
</dbReference>
<keyword evidence="2" id="KW-0732">Signal</keyword>
<dbReference type="AlphaFoldDB" id="A0A1F5YVL9"/>
<feature type="chain" id="PRO_5009522688" evidence="2">
    <location>
        <begin position="26"/>
        <end position="160"/>
    </location>
</feature>
<protein>
    <submittedName>
        <fullName evidence="3">Uncharacterized protein</fullName>
    </submittedName>
</protein>
<comment type="caution">
    <text evidence="3">The sequence shown here is derived from an EMBL/GenBank/DDBJ whole genome shotgun (WGS) entry which is preliminary data.</text>
</comment>
<gene>
    <name evidence="3" type="ORF">A2W14_05750</name>
</gene>